<dbReference type="SUPFAM" id="SSF100950">
    <property type="entry name" value="NagB/RpiA/CoA transferase-like"/>
    <property type="match status" value="1"/>
</dbReference>
<gene>
    <name evidence="6" type="ORF">U27_06982</name>
</gene>
<dbReference type="STRING" id="1499967.U27_06982"/>
<dbReference type="GO" id="GO:0003677">
    <property type="term" value="F:DNA binding"/>
    <property type="evidence" value="ECO:0007669"/>
    <property type="project" value="UniProtKB-KW"/>
</dbReference>
<comment type="similarity">
    <text evidence="1">Belongs to the SorC transcriptional regulatory family.</text>
</comment>
<dbReference type="Pfam" id="PF04198">
    <property type="entry name" value="Sugar-bind"/>
    <property type="match status" value="1"/>
</dbReference>
<dbReference type="GO" id="GO:0030246">
    <property type="term" value="F:carbohydrate binding"/>
    <property type="evidence" value="ECO:0007669"/>
    <property type="project" value="InterPro"/>
</dbReference>
<sequence>MDIEQLTIRAAWYYYKTDMTQEAIAKKLNLSRMKVVRLLEKAKQDGIVSVHVKSPINNCLEIEQKLITTFQLDDAMVVPYDRSQHVNQTVAQAAAQYLELRLRSNDLLGIGWGDTISRMAVCFNLNDERRINVVTLSGGILSYDIGGRLSTVFKGKLYVINAPIMASSVELCEALKQEPTIKDALEMARLANYSVVGIGIPDRNASIVKAGYLSEVDLQMISSQGAVGDLLGQFFDEQGRKLDLPIHRRLINLDIEKLRGMSNVIVAAGGTHKVKAIVAALQQRYFHTLVTDEVTASELLAHIHNNPHYKIREMNRG</sequence>
<dbReference type="HOGENOM" id="CLU_054506_0_1_0"/>
<dbReference type="InterPro" id="IPR036388">
    <property type="entry name" value="WH-like_DNA-bd_sf"/>
</dbReference>
<dbReference type="eggNOG" id="COG2390">
    <property type="taxonomic scope" value="Bacteria"/>
</dbReference>
<evidence type="ECO:0000256" key="3">
    <source>
        <dbReference type="ARBA" id="ARBA00023125"/>
    </source>
</evidence>
<evidence type="ECO:0000256" key="2">
    <source>
        <dbReference type="ARBA" id="ARBA00023015"/>
    </source>
</evidence>
<evidence type="ECO:0000259" key="5">
    <source>
        <dbReference type="Pfam" id="PF04198"/>
    </source>
</evidence>
<proteinExistence type="inferred from homology"/>
<dbReference type="EMBL" id="DF820471">
    <property type="protein sequence ID" value="GAK59995.1"/>
    <property type="molecule type" value="Genomic_DNA"/>
</dbReference>
<accession>A0A081C5Z0</accession>
<protein>
    <submittedName>
        <fullName evidence="6">Transcriptional regulator</fullName>
    </submittedName>
</protein>
<dbReference type="InterPro" id="IPR037171">
    <property type="entry name" value="NagB/RpiA_transferase-like"/>
</dbReference>
<dbReference type="InterPro" id="IPR007324">
    <property type="entry name" value="Sugar-bd_dom_put"/>
</dbReference>
<keyword evidence="2" id="KW-0805">Transcription regulation</keyword>
<dbReference type="Gene3D" id="1.10.10.10">
    <property type="entry name" value="Winged helix-like DNA-binding domain superfamily/Winged helix DNA-binding domain"/>
    <property type="match status" value="1"/>
</dbReference>
<evidence type="ECO:0000313" key="6">
    <source>
        <dbReference type="EMBL" id="GAK59995.1"/>
    </source>
</evidence>
<evidence type="ECO:0000313" key="7">
    <source>
        <dbReference type="Proteomes" id="UP000030661"/>
    </source>
</evidence>
<dbReference type="PANTHER" id="PTHR34294">
    <property type="entry name" value="TRANSCRIPTIONAL REGULATOR-RELATED"/>
    <property type="match status" value="1"/>
</dbReference>
<evidence type="ECO:0000256" key="4">
    <source>
        <dbReference type="ARBA" id="ARBA00023163"/>
    </source>
</evidence>
<dbReference type="Gene3D" id="3.40.50.1360">
    <property type="match status" value="1"/>
</dbReference>
<dbReference type="Proteomes" id="UP000030661">
    <property type="component" value="Unassembled WGS sequence"/>
</dbReference>
<keyword evidence="3" id="KW-0238">DNA-binding</keyword>
<reference evidence="6 7" key="1">
    <citation type="journal article" date="2015" name="PeerJ">
        <title>First genomic representation of candidate bacterial phylum KSB3 points to enhanced environmental sensing as a trigger of wastewater bulking.</title>
        <authorList>
            <person name="Sekiguchi Y."/>
            <person name="Ohashi A."/>
            <person name="Parks D.H."/>
            <person name="Yamauchi T."/>
            <person name="Tyson G.W."/>
            <person name="Hugenholtz P."/>
        </authorList>
    </citation>
    <scope>NUCLEOTIDE SEQUENCE [LARGE SCALE GENOMIC DNA]</scope>
</reference>
<feature type="domain" description="Sugar-binding" evidence="5">
    <location>
        <begin position="55"/>
        <end position="301"/>
    </location>
</feature>
<dbReference type="InterPro" id="IPR051054">
    <property type="entry name" value="SorC_transcr_regulators"/>
</dbReference>
<keyword evidence="7" id="KW-1185">Reference proteome</keyword>
<evidence type="ECO:0000256" key="1">
    <source>
        <dbReference type="ARBA" id="ARBA00010466"/>
    </source>
</evidence>
<keyword evidence="4" id="KW-0804">Transcription</keyword>
<name>A0A081C5Z0_VECG1</name>
<dbReference type="AlphaFoldDB" id="A0A081C5Z0"/>
<dbReference type="PANTHER" id="PTHR34294:SF1">
    <property type="entry name" value="TRANSCRIPTIONAL REGULATOR LSRR"/>
    <property type="match status" value="1"/>
</dbReference>
<organism evidence="6 7">
    <name type="scientific">Vecturithrix granuli</name>
    <dbReference type="NCBI Taxonomy" id="1499967"/>
    <lineage>
        <taxon>Bacteria</taxon>
        <taxon>Candidatus Moduliflexota</taxon>
        <taxon>Candidatus Vecturitrichia</taxon>
        <taxon>Candidatus Vecturitrichales</taxon>
        <taxon>Candidatus Vecturitrichaceae</taxon>
        <taxon>Candidatus Vecturithrix</taxon>
    </lineage>
</organism>